<dbReference type="InterPro" id="IPR012340">
    <property type="entry name" value="NA-bd_OB-fold"/>
</dbReference>
<name>A0A812KXZ8_9DINO</name>
<dbReference type="GO" id="GO:0004540">
    <property type="term" value="F:RNA nuclease activity"/>
    <property type="evidence" value="ECO:0007669"/>
    <property type="project" value="InterPro"/>
</dbReference>
<dbReference type="AlphaFoldDB" id="A0A812KXZ8"/>
<evidence type="ECO:0000313" key="3">
    <source>
        <dbReference type="Proteomes" id="UP000601435"/>
    </source>
</evidence>
<evidence type="ECO:0000313" key="2">
    <source>
        <dbReference type="EMBL" id="CAE7235452.1"/>
    </source>
</evidence>
<organism evidence="2 3">
    <name type="scientific">Symbiodinium necroappetens</name>
    <dbReference type="NCBI Taxonomy" id="1628268"/>
    <lineage>
        <taxon>Eukaryota</taxon>
        <taxon>Sar</taxon>
        <taxon>Alveolata</taxon>
        <taxon>Dinophyceae</taxon>
        <taxon>Suessiales</taxon>
        <taxon>Symbiodiniaceae</taxon>
        <taxon>Symbiodinium</taxon>
    </lineage>
</organism>
<dbReference type="SUPFAM" id="SSF50249">
    <property type="entry name" value="Nucleic acid-binding proteins"/>
    <property type="match status" value="1"/>
</dbReference>
<accession>A0A812KXZ8</accession>
<feature type="domain" description="RNB" evidence="1">
    <location>
        <begin position="5"/>
        <end position="237"/>
    </location>
</feature>
<comment type="caution">
    <text evidence="2">The sequence shown here is derived from an EMBL/GenBank/DDBJ whole genome shotgun (WGS) entry which is preliminary data.</text>
</comment>
<keyword evidence="3" id="KW-1185">Reference proteome</keyword>
<dbReference type="Pfam" id="PF00773">
    <property type="entry name" value="RNB"/>
    <property type="match status" value="1"/>
</dbReference>
<dbReference type="InterPro" id="IPR001900">
    <property type="entry name" value="RNase_II/R"/>
</dbReference>
<dbReference type="OrthoDB" id="10282687at2759"/>
<dbReference type="Proteomes" id="UP000601435">
    <property type="component" value="Unassembled WGS sequence"/>
</dbReference>
<evidence type="ECO:0000259" key="1">
    <source>
        <dbReference type="SMART" id="SM00955"/>
    </source>
</evidence>
<protein>
    <recommendedName>
        <fullName evidence="1">RNB domain-containing protein</fullName>
    </recommendedName>
</protein>
<dbReference type="EMBL" id="CAJNJA010008339">
    <property type="protein sequence ID" value="CAE7235452.1"/>
    <property type="molecule type" value="Genomic_DNA"/>
</dbReference>
<sequence>MGCSIYLRNHCDTVQYCRSMLPQNITEAASLAEGQRRPALTFEFKTSRGRTGDVTFQQFFRSTIRLRESMSFEEAARVLEDVSPPSAGVRHALRALWEVTKKAMAQRLQTDEAYALRCPWLQDTGEASDARRLVEFWMTQVNECSGRLISARRTSELRCLHCFPCPDGNHFSRLSMLCRDATFRALQREGHESLITKLHESPSRCRENIAGVLKHALRLAASQSGAVSPILISVLATSLAEFVSLSSVFTLLPGRICAFSSSFVLSLCVHRLQSRFVSLALRCRGWSSGNLVALCTMTESQRCRPVLTSGAAAIQQTGAKLVTSLRHCFVR</sequence>
<proteinExistence type="predicted"/>
<gene>
    <name evidence="2" type="ORF">SNEC2469_LOCUS3905</name>
</gene>
<reference evidence="2" key="1">
    <citation type="submission" date="2021-02" db="EMBL/GenBank/DDBJ databases">
        <authorList>
            <person name="Dougan E. K."/>
            <person name="Rhodes N."/>
            <person name="Thang M."/>
            <person name="Chan C."/>
        </authorList>
    </citation>
    <scope>NUCLEOTIDE SEQUENCE</scope>
</reference>
<dbReference type="GO" id="GO:0003723">
    <property type="term" value="F:RNA binding"/>
    <property type="evidence" value="ECO:0007669"/>
    <property type="project" value="InterPro"/>
</dbReference>
<dbReference type="SMART" id="SM00955">
    <property type="entry name" value="RNB"/>
    <property type="match status" value="1"/>
</dbReference>